<evidence type="ECO:0000259" key="4">
    <source>
        <dbReference type="Pfam" id="PF21057"/>
    </source>
</evidence>
<dbReference type="GO" id="GO:0061608">
    <property type="term" value="F:nuclear import signal receptor activity"/>
    <property type="evidence" value="ECO:0007669"/>
    <property type="project" value="TreeGrafter"/>
</dbReference>
<dbReference type="GO" id="GO:0005634">
    <property type="term" value="C:nucleus"/>
    <property type="evidence" value="ECO:0007669"/>
    <property type="project" value="TreeGrafter"/>
</dbReference>
<sequence length="206" mass="22421">MFGAVCSGRPIQLAQQVEPTKYVLTIDNAASINHVAVFLLPQTDFTDPNFTALVYFQLSNSAEFRLLGGLNPVKPSAIFKLNNTSGSSTSYLADDDAMNDDATASANATINIGISIEPTPQAEQLLSAEKQKNSSAVVPRNNVPKTAPKAPSDIANLANRIVKHAYNYLSGFVDPAGKVPMKAFDTWWEKFRTKLQTNPNFLEELD</sequence>
<keyword evidence="6" id="KW-1185">Reference proteome</keyword>
<evidence type="ECO:0000256" key="1">
    <source>
        <dbReference type="ARBA" id="ARBA00006623"/>
    </source>
</evidence>
<dbReference type="InterPro" id="IPR031318">
    <property type="entry name" value="OPI10"/>
</dbReference>
<organism evidence="5 6">
    <name type="scientific">Candidozyma haemuli</name>
    <dbReference type="NCBI Taxonomy" id="45357"/>
    <lineage>
        <taxon>Eukaryota</taxon>
        <taxon>Fungi</taxon>
        <taxon>Dikarya</taxon>
        <taxon>Ascomycota</taxon>
        <taxon>Saccharomycotina</taxon>
        <taxon>Pichiomycetes</taxon>
        <taxon>Metschnikowiaceae</taxon>
        <taxon>Candidozyma</taxon>
    </lineage>
</organism>
<evidence type="ECO:0000256" key="2">
    <source>
        <dbReference type="SAM" id="MobiDB-lite"/>
    </source>
</evidence>
<dbReference type="Pfam" id="PF05603">
    <property type="entry name" value="Hikeshi-like_N"/>
    <property type="match status" value="1"/>
</dbReference>
<dbReference type="PANTHER" id="PTHR12925">
    <property type="entry name" value="HIKESHI FAMILY MEMBER"/>
    <property type="match status" value="1"/>
</dbReference>
<dbReference type="AlphaFoldDB" id="A0A2V1ALP0"/>
<dbReference type="InterPro" id="IPR008493">
    <property type="entry name" value="Hikeshi-like_N"/>
</dbReference>
<comment type="similarity">
    <text evidence="1">Belongs to the OPI10 family.</text>
</comment>
<evidence type="ECO:0000313" key="5">
    <source>
        <dbReference type="EMBL" id="PVH18809.1"/>
    </source>
</evidence>
<dbReference type="InterPro" id="IPR048364">
    <property type="entry name" value="Hikeshi-like_C"/>
</dbReference>
<dbReference type="RefSeq" id="XP_025339749.1">
    <property type="nucleotide sequence ID" value="XM_025484818.1"/>
</dbReference>
<comment type="caution">
    <text evidence="5">The sequence shown here is derived from an EMBL/GenBank/DDBJ whole genome shotgun (WGS) entry which is preliminary data.</text>
</comment>
<reference evidence="5 6" key="1">
    <citation type="submission" date="2017-12" db="EMBL/GenBank/DDBJ databases">
        <title>Genome Sequence of a Multidrug-Resistant Candida haemulonii Isolate from a Patient with Chronic Leg Ulcers in Israel.</title>
        <authorList>
            <person name="Chow N.A."/>
            <person name="Gade L."/>
            <person name="Batra D."/>
            <person name="Rowe L.A."/>
            <person name="Ben-Ami R."/>
            <person name="Loparev V.N."/>
            <person name="Litvintseva A.P."/>
        </authorList>
    </citation>
    <scope>NUCLEOTIDE SEQUENCE [LARGE SCALE GENOMIC DNA]</scope>
    <source>
        <strain evidence="5 6">B11899</strain>
    </source>
</reference>
<feature type="domain" description="Hikeshi-like C-terminal" evidence="4">
    <location>
        <begin position="153"/>
        <end position="204"/>
    </location>
</feature>
<dbReference type="STRING" id="45357.A0A2V1ALP0"/>
<accession>A0A2V1ALP0</accession>
<dbReference type="VEuPathDB" id="FungiDB:CXQ85_001098"/>
<proteinExistence type="inferred from homology"/>
<dbReference type="GO" id="GO:0005829">
    <property type="term" value="C:cytosol"/>
    <property type="evidence" value="ECO:0007669"/>
    <property type="project" value="TreeGrafter"/>
</dbReference>
<dbReference type="GO" id="GO:0006606">
    <property type="term" value="P:protein import into nucleus"/>
    <property type="evidence" value="ECO:0007669"/>
    <property type="project" value="TreeGrafter"/>
</dbReference>
<evidence type="ECO:0000259" key="3">
    <source>
        <dbReference type="Pfam" id="PF05603"/>
    </source>
</evidence>
<dbReference type="Pfam" id="PF21057">
    <property type="entry name" value="Hikeshi-like_C"/>
    <property type="match status" value="1"/>
</dbReference>
<evidence type="ECO:0000313" key="6">
    <source>
        <dbReference type="Proteomes" id="UP000244309"/>
    </source>
</evidence>
<protein>
    <submittedName>
        <fullName evidence="5">Uncharacterized protein</fullName>
    </submittedName>
</protein>
<gene>
    <name evidence="5" type="ORF">CXQ85_001098</name>
</gene>
<feature type="domain" description="Hikeshi-like N-terminal" evidence="3">
    <location>
        <begin position="5"/>
        <end position="132"/>
    </location>
</feature>
<dbReference type="EMBL" id="PKFO01000001">
    <property type="protein sequence ID" value="PVH18809.1"/>
    <property type="molecule type" value="Genomic_DNA"/>
</dbReference>
<name>A0A2V1ALP0_9ASCO</name>
<dbReference type="OrthoDB" id="10248398at2759"/>
<dbReference type="Proteomes" id="UP000244309">
    <property type="component" value="Unassembled WGS sequence"/>
</dbReference>
<dbReference type="GeneID" id="37006429"/>
<feature type="region of interest" description="Disordered" evidence="2">
    <location>
        <begin position="132"/>
        <end position="151"/>
    </location>
</feature>
<dbReference type="PANTHER" id="PTHR12925:SF0">
    <property type="entry name" value="PROTEIN HIKESHI"/>
    <property type="match status" value="1"/>
</dbReference>